<feature type="region of interest" description="Disordered" evidence="1">
    <location>
        <begin position="821"/>
        <end position="872"/>
    </location>
</feature>
<evidence type="ECO:0000313" key="5">
    <source>
        <dbReference type="Proteomes" id="UP000053237"/>
    </source>
</evidence>
<protein>
    <recommendedName>
        <fullName evidence="6">DNA/RNA-binding domain-containing protein</fullName>
    </recommendedName>
</protein>
<proteinExistence type="predicted"/>
<dbReference type="Pfam" id="PF10373">
    <property type="entry name" value="EST1_DNA_bind"/>
    <property type="match status" value="1"/>
</dbReference>
<dbReference type="GO" id="GO:0070034">
    <property type="term" value="F:telomerase RNA binding"/>
    <property type="evidence" value="ECO:0007669"/>
    <property type="project" value="TreeGrafter"/>
</dbReference>
<dbReference type="Proteomes" id="UP000053237">
    <property type="component" value="Unassembled WGS sequence"/>
</dbReference>
<sequence length="872" mass="97304">MTIHPSRLFRYDLFFQYEISSLFSVFSRDIVESEKSLRDVVRNDPSNMEKIAMLRAHLMAKSTSLVLLDPEFASSKEIEQMMWKPCFYKRIEEFRVQIRQYAAASTTERSARDRFTRVSVEFQDFLTRASHYYQSFSDAFQQYAQSRADGRKGFETSEHILLGKANASQREAITCSNVNCRQSLYRCLIFLGDLARYRELHSRNAKKNFATAERFYHDALRVIPENGNPHNQLAVLATYVDAETVAVYRYCRSLLIANPFSTAEENLVLLFERSRQQPLAPPSITRLTMNLSANEKFPYLKSFLHRLTRLHGCLYTSATGQVQNTISSTTSSVPKISYSKEMESILVKDLKPLLEVRMIGEALLLKIVVINIFSIVKSTGTKTATDALRLSISLMTCVAEYINNEVEKLTNENFISSLRLLGPMSVFCDYLKSNPVILDKMEMIMNSESGQRDVTAGNVIKRFFETLAILINNSKLKVYDNASLHPKLFQLKENVELRGFLPLTKLYDPSSEHWKLDESSPQRDRASSPRPVAYLSDKEAFKIRAWNLYKFGTFLCEEYEGNPLLYSNNGVFLVSPALVASNISTADSNSNEGMAPVLPANVLSMFNENVSAKTAVSSFEADLSPSRSLVGRSEEDLEDEVIVFQPAARSPQSAPLASPGTDHDNSSRMMASFVSNDAFTDPFSSLCVGSATHSSGSTASTSSFSRFRGGTNNPGGLTSSNGAMNLSNFHSFGNFENLSTTTPLDNSKWGDSKRVGSLLLNDSDRDRMLNSSEIKAISTPVSDPMDDLAAIERHTSTFQQKESSLNSLFNGSTGSSGLFSTIGLSASRTPRPPPGFMSSKTESRNTSPIDARIPPIDSPDSLVLERDVFRDT</sequence>
<dbReference type="InterPro" id="IPR045153">
    <property type="entry name" value="Est1/Ebs1-like"/>
</dbReference>
<feature type="domain" description="DNA/RNA-binding" evidence="2">
    <location>
        <begin position="212"/>
        <end position="504"/>
    </location>
</feature>
<gene>
    <name evidence="4" type="ORF">BN9_076270</name>
</gene>
<dbReference type="GO" id="GO:0042162">
    <property type="term" value="F:telomeric DNA binding"/>
    <property type="evidence" value="ECO:0007669"/>
    <property type="project" value="TreeGrafter"/>
</dbReference>
<comment type="caution">
    <text evidence="4">The sequence shown here is derived from an EMBL/GenBank/DDBJ whole genome shotgun (WGS) entry which is preliminary data.</text>
</comment>
<dbReference type="GO" id="GO:0005697">
    <property type="term" value="C:telomerase holoenzyme complex"/>
    <property type="evidence" value="ECO:0007669"/>
    <property type="project" value="TreeGrafter"/>
</dbReference>
<dbReference type="PANTHER" id="PTHR15696:SF0">
    <property type="entry name" value="TELOMERASE-BINDING PROTEIN EST1A"/>
    <property type="match status" value="1"/>
</dbReference>
<dbReference type="InterPro" id="IPR018834">
    <property type="entry name" value="DNA/RNA-bd_Est1-type"/>
</dbReference>
<evidence type="ECO:0008006" key="6">
    <source>
        <dbReference type="Google" id="ProtNLM"/>
    </source>
</evidence>
<dbReference type="Pfam" id="PF10374">
    <property type="entry name" value="EST1"/>
    <property type="match status" value="1"/>
</dbReference>
<dbReference type="GO" id="GO:0000184">
    <property type="term" value="P:nuclear-transcribed mRNA catabolic process, nonsense-mediated decay"/>
    <property type="evidence" value="ECO:0007669"/>
    <property type="project" value="TreeGrafter"/>
</dbReference>
<name>A0A024GJG1_9STRA</name>
<dbReference type="EMBL" id="CAIX01000136">
    <property type="protein sequence ID" value="CCI46672.1"/>
    <property type="molecule type" value="Genomic_DNA"/>
</dbReference>
<dbReference type="InterPro" id="IPR011990">
    <property type="entry name" value="TPR-like_helical_dom_sf"/>
</dbReference>
<feature type="compositionally biased region" description="Polar residues" evidence="1">
    <location>
        <begin position="838"/>
        <end position="848"/>
    </location>
</feature>
<feature type="compositionally biased region" description="Basic and acidic residues" evidence="1">
    <location>
        <begin position="863"/>
        <end position="872"/>
    </location>
</feature>
<accession>A0A024GJG1</accession>
<dbReference type="OrthoDB" id="69928at2759"/>
<feature type="region of interest" description="Disordered" evidence="1">
    <location>
        <begin position="690"/>
        <end position="722"/>
    </location>
</feature>
<feature type="domain" description="Telomerase activating protein Est1-like N-terminal" evidence="3">
    <location>
        <begin position="78"/>
        <end position="201"/>
    </location>
</feature>
<feature type="region of interest" description="Disordered" evidence="1">
    <location>
        <begin position="648"/>
        <end position="668"/>
    </location>
</feature>
<keyword evidence="5" id="KW-1185">Reference proteome</keyword>
<evidence type="ECO:0000259" key="2">
    <source>
        <dbReference type="Pfam" id="PF10373"/>
    </source>
</evidence>
<organism evidence="4 5">
    <name type="scientific">Albugo candida</name>
    <dbReference type="NCBI Taxonomy" id="65357"/>
    <lineage>
        <taxon>Eukaryota</taxon>
        <taxon>Sar</taxon>
        <taxon>Stramenopiles</taxon>
        <taxon>Oomycota</taxon>
        <taxon>Peronosporomycetes</taxon>
        <taxon>Albuginales</taxon>
        <taxon>Albuginaceae</taxon>
        <taxon>Albugo</taxon>
    </lineage>
</organism>
<evidence type="ECO:0000313" key="4">
    <source>
        <dbReference type="EMBL" id="CCI46672.1"/>
    </source>
</evidence>
<dbReference type="SUPFAM" id="SSF48452">
    <property type="entry name" value="TPR-like"/>
    <property type="match status" value="1"/>
</dbReference>
<dbReference type="InParanoid" id="A0A024GJG1"/>
<dbReference type="STRING" id="65357.A0A024GJG1"/>
<feature type="compositionally biased region" description="Low complexity" evidence="1">
    <location>
        <begin position="690"/>
        <end position="711"/>
    </location>
</feature>
<evidence type="ECO:0000259" key="3">
    <source>
        <dbReference type="Pfam" id="PF10374"/>
    </source>
</evidence>
<evidence type="ECO:0000256" key="1">
    <source>
        <dbReference type="SAM" id="MobiDB-lite"/>
    </source>
</evidence>
<reference evidence="4 5" key="1">
    <citation type="submission" date="2012-05" db="EMBL/GenBank/DDBJ databases">
        <title>Recombination and specialization in a pathogen metapopulation.</title>
        <authorList>
            <person name="Gardiner A."/>
            <person name="Kemen E."/>
            <person name="Schultz-Larsen T."/>
            <person name="MacLean D."/>
            <person name="Van Oosterhout C."/>
            <person name="Jones J.D.G."/>
        </authorList>
    </citation>
    <scope>NUCLEOTIDE SEQUENCE [LARGE SCALE GENOMIC DNA]</scope>
    <source>
        <strain evidence="4 5">Ac Nc2</strain>
    </source>
</reference>
<dbReference type="InterPro" id="IPR019458">
    <property type="entry name" value="Est1-like_N"/>
</dbReference>
<dbReference type="PANTHER" id="PTHR15696">
    <property type="entry name" value="SMG-7 SUPPRESSOR WITH MORPHOLOGICAL EFFECT ON GENITALIA PROTEIN 7"/>
    <property type="match status" value="1"/>
</dbReference>
<dbReference type="AlphaFoldDB" id="A0A024GJG1"/>
<dbReference type="Gene3D" id="1.25.40.10">
    <property type="entry name" value="Tetratricopeptide repeat domain"/>
    <property type="match status" value="1"/>
</dbReference>